<protein>
    <submittedName>
        <fullName evidence="2">Type II toxin-antitoxin system RelE/ParE family toxin</fullName>
    </submittedName>
</protein>
<evidence type="ECO:0000256" key="1">
    <source>
        <dbReference type="ARBA" id="ARBA00022649"/>
    </source>
</evidence>
<dbReference type="InterPro" id="IPR035093">
    <property type="entry name" value="RelE/ParE_toxin_dom_sf"/>
</dbReference>
<gene>
    <name evidence="2" type="ORF">H9928_01525</name>
</gene>
<dbReference type="InterPro" id="IPR007712">
    <property type="entry name" value="RelE/ParE_toxin"/>
</dbReference>
<organism evidence="2 3">
    <name type="scientific">Candidatus Phocaeicola excrementipullorum</name>
    <dbReference type="NCBI Taxonomy" id="2838731"/>
    <lineage>
        <taxon>Bacteria</taxon>
        <taxon>Pseudomonadati</taxon>
        <taxon>Bacteroidota</taxon>
        <taxon>Bacteroidia</taxon>
        <taxon>Bacteroidales</taxon>
        <taxon>Bacteroidaceae</taxon>
        <taxon>Phocaeicola</taxon>
    </lineage>
</organism>
<comment type="caution">
    <text evidence="2">The sequence shown here is derived from an EMBL/GenBank/DDBJ whole genome shotgun (WGS) entry which is preliminary data.</text>
</comment>
<name>A0A948X1N6_9BACT</name>
<evidence type="ECO:0000313" key="3">
    <source>
        <dbReference type="Proteomes" id="UP000784286"/>
    </source>
</evidence>
<proteinExistence type="predicted"/>
<reference evidence="2" key="2">
    <citation type="submission" date="2021-04" db="EMBL/GenBank/DDBJ databases">
        <authorList>
            <person name="Gilroy R."/>
        </authorList>
    </citation>
    <scope>NUCLEOTIDE SEQUENCE</scope>
    <source>
        <strain evidence="2">8470</strain>
    </source>
</reference>
<dbReference type="Proteomes" id="UP000784286">
    <property type="component" value="Unassembled WGS sequence"/>
</dbReference>
<dbReference type="Pfam" id="PF05016">
    <property type="entry name" value="ParE_toxin"/>
    <property type="match status" value="1"/>
</dbReference>
<dbReference type="EMBL" id="JAHLFJ010000016">
    <property type="protein sequence ID" value="MBU3855239.1"/>
    <property type="molecule type" value="Genomic_DNA"/>
</dbReference>
<dbReference type="AlphaFoldDB" id="A0A948X1N6"/>
<reference evidence="2" key="1">
    <citation type="journal article" date="2021" name="PeerJ">
        <title>Extensive microbial diversity within the chicken gut microbiome revealed by metagenomics and culture.</title>
        <authorList>
            <person name="Gilroy R."/>
            <person name="Ravi A."/>
            <person name="Getino M."/>
            <person name="Pursley I."/>
            <person name="Horton D.L."/>
            <person name="Alikhan N.F."/>
            <person name="Baker D."/>
            <person name="Gharbi K."/>
            <person name="Hall N."/>
            <person name="Watson M."/>
            <person name="Adriaenssens E.M."/>
            <person name="Foster-Nyarko E."/>
            <person name="Jarju S."/>
            <person name="Secka A."/>
            <person name="Antonio M."/>
            <person name="Oren A."/>
            <person name="Chaudhuri R.R."/>
            <person name="La Ragione R."/>
            <person name="Hildebrand F."/>
            <person name="Pallen M.J."/>
        </authorList>
    </citation>
    <scope>NUCLEOTIDE SEQUENCE</scope>
    <source>
        <strain evidence="2">8470</strain>
    </source>
</reference>
<evidence type="ECO:0000313" key="2">
    <source>
        <dbReference type="EMBL" id="MBU3855239.1"/>
    </source>
</evidence>
<keyword evidence="1" id="KW-1277">Toxin-antitoxin system</keyword>
<dbReference type="Gene3D" id="3.30.2310.20">
    <property type="entry name" value="RelE-like"/>
    <property type="match status" value="1"/>
</dbReference>
<sequence>MRIVWTKEAQEDIENIYRFWASKNEPYSTRLYNSLIDEAEVLRRFPEIGVLERFLTHRPEQFRSLLANKYYKLVYTVESYDVVIHAVWDCRRNPDALTAEIR</sequence>
<accession>A0A948X1N6</accession>